<dbReference type="Pfam" id="PF00480">
    <property type="entry name" value="ROK"/>
    <property type="match status" value="1"/>
</dbReference>
<evidence type="ECO:0000259" key="2">
    <source>
        <dbReference type="Pfam" id="PF12802"/>
    </source>
</evidence>
<dbReference type="Proteomes" id="UP000481037">
    <property type="component" value="Unassembled WGS sequence"/>
</dbReference>
<gene>
    <name evidence="3" type="ORF">GJ697_23215</name>
</gene>
<evidence type="ECO:0000256" key="1">
    <source>
        <dbReference type="ARBA" id="ARBA00006479"/>
    </source>
</evidence>
<feature type="domain" description="HTH marR-type" evidence="2">
    <location>
        <begin position="11"/>
        <end position="60"/>
    </location>
</feature>
<proteinExistence type="inferred from homology"/>
<dbReference type="Gene3D" id="1.10.10.10">
    <property type="entry name" value="Winged helix-like DNA-binding domain superfamily/Winged helix DNA-binding domain"/>
    <property type="match status" value="1"/>
</dbReference>
<dbReference type="SUPFAM" id="SSF53067">
    <property type="entry name" value="Actin-like ATPase domain"/>
    <property type="match status" value="1"/>
</dbReference>
<evidence type="ECO:0000313" key="3">
    <source>
        <dbReference type="EMBL" id="MRX10746.1"/>
    </source>
</evidence>
<dbReference type="Pfam" id="PF12802">
    <property type="entry name" value="MarR_2"/>
    <property type="match status" value="1"/>
</dbReference>
<name>A0A6L5QLS8_9BURK</name>
<dbReference type="EMBL" id="WKJM01000023">
    <property type="protein sequence ID" value="MRX10746.1"/>
    <property type="molecule type" value="Genomic_DNA"/>
</dbReference>
<dbReference type="InterPro" id="IPR036388">
    <property type="entry name" value="WH-like_DNA-bd_sf"/>
</dbReference>
<accession>A0A6L5QLS8</accession>
<dbReference type="PANTHER" id="PTHR18964:SF149">
    <property type="entry name" value="BIFUNCTIONAL UDP-N-ACETYLGLUCOSAMINE 2-EPIMERASE_N-ACETYLMANNOSAMINE KINASE"/>
    <property type="match status" value="1"/>
</dbReference>
<dbReference type="CDD" id="cd23763">
    <property type="entry name" value="ASKHA_ATPase_ROK"/>
    <property type="match status" value="1"/>
</dbReference>
<comment type="similarity">
    <text evidence="1">Belongs to the ROK (NagC/XylR) family.</text>
</comment>
<keyword evidence="4" id="KW-1185">Reference proteome</keyword>
<dbReference type="PANTHER" id="PTHR18964">
    <property type="entry name" value="ROK (REPRESSOR, ORF, KINASE) FAMILY"/>
    <property type="match status" value="1"/>
</dbReference>
<reference evidence="3 4" key="1">
    <citation type="submission" date="2019-11" db="EMBL/GenBank/DDBJ databases">
        <title>Novel species isolated from a subtropical stream in China.</title>
        <authorList>
            <person name="Lu H."/>
        </authorList>
    </citation>
    <scope>NUCLEOTIDE SEQUENCE [LARGE SCALE GENOMIC DNA]</scope>
    <source>
        <strain evidence="3 4">FT25W</strain>
    </source>
</reference>
<comment type="caution">
    <text evidence="3">The sequence shown here is derived from an EMBL/GenBank/DDBJ whole genome shotgun (WGS) entry which is preliminary data.</text>
</comment>
<dbReference type="InterPro" id="IPR043129">
    <property type="entry name" value="ATPase_NBD"/>
</dbReference>
<dbReference type="SUPFAM" id="SSF46785">
    <property type="entry name" value="Winged helix' DNA-binding domain"/>
    <property type="match status" value="1"/>
</dbReference>
<dbReference type="Gene3D" id="3.30.420.40">
    <property type="match status" value="2"/>
</dbReference>
<dbReference type="AlphaFoldDB" id="A0A6L5QLS8"/>
<dbReference type="RefSeq" id="WP_154367988.1">
    <property type="nucleotide sequence ID" value="NZ_WKJM01000023.1"/>
</dbReference>
<sequence>MISTLRRLGANERRMLHEVRRHGSMAKADLARVTELSTQTASVIINRLLEEQLVRKLEVQRGRVGQPSQPIALNPDGAYAIGIQIGRRTLKVVLVDLLGAVRERWELAYASPDADQVFGAIEQQLARLLSALGPEAAGRLCGVGVSAPRNFGEWEELLRMPPVDAAEWGGMDIGQRVQALTTLPVSVAKDTAAACVAELMVGSGRGIASYLYIYVDTLAGGSLVINGWPHAGVHGNSGAVGSMPMRPASGGGMPDQLLNVASLVTLEQRYAAAGLAEDAMADGRAMQTPWLPLTQAWLAQAANAIAYAICSAACFIDLDGVVVDGRCDRTLLAALLDLVDSELGRYNWAGAARPALLTGEVGDDAKVIGAAYLSLHASFAPLQG</sequence>
<dbReference type="InterPro" id="IPR000600">
    <property type="entry name" value="ROK"/>
</dbReference>
<organism evidence="3 4">
    <name type="scientific">Duganella alba</name>
    <dbReference type="NCBI Taxonomy" id="2666081"/>
    <lineage>
        <taxon>Bacteria</taxon>
        <taxon>Pseudomonadati</taxon>
        <taxon>Pseudomonadota</taxon>
        <taxon>Betaproteobacteria</taxon>
        <taxon>Burkholderiales</taxon>
        <taxon>Oxalobacteraceae</taxon>
        <taxon>Telluria group</taxon>
        <taxon>Duganella</taxon>
    </lineage>
</organism>
<dbReference type="InterPro" id="IPR000835">
    <property type="entry name" value="HTH_MarR-typ"/>
</dbReference>
<protein>
    <submittedName>
        <fullName evidence="3">ROK family protein</fullName>
    </submittedName>
</protein>
<dbReference type="GO" id="GO:0003700">
    <property type="term" value="F:DNA-binding transcription factor activity"/>
    <property type="evidence" value="ECO:0007669"/>
    <property type="project" value="InterPro"/>
</dbReference>
<evidence type="ECO:0000313" key="4">
    <source>
        <dbReference type="Proteomes" id="UP000481037"/>
    </source>
</evidence>
<dbReference type="InterPro" id="IPR036390">
    <property type="entry name" value="WH_DNA-bd_sf"/>
</dbReference>